<dbReference type="InterPro" id="IPR050923">
    <property type="entry name" value="Cell_Proc_Reg/RNA_Proc"/>
</dbReference>
<dbReference type="InterPro" id="IPR008984">
    <property type="entry name" value="SMAD_FHA_dom_sf"/>
</dbReference>
<dbReference type="Gene3D" id="2.60.200.20">
    <property type="match status" value="1"/>
</dbReference>
<dbReference type="OrthoDB" id="5522831at2"/>
<evidence type="ECO:0000313" key="2">
    <source>
        <dbReference type="EMBL" id="KYF71639.1"/>
    </source>
</evidence>
<dbReference type="InterPro" id="IPR046883">
    <property type="entry name" value="T6SS_FHA_C"/>
</dbReference>
<dbReference type="PANTHER" id="PTHR23308">
    <property type="entry name" value="NUCLEAR INHIBITOR OF PROTEIN PHOSPHATASE-1"/>
    <property type="match status" value="1"/>
</dbReference>
<dbReference type="AlphaFoldDB" id="A0A150QUG0"/>
<protein>
    <recommendedName>
        <fullName evidence="1">FHA domain-containing protein</fullName>
    </recommendedName>
</protein>
<evidence type="ECO:0000259" key="1">
    <source>
        <dbReference type="PROSITE" id="PS50006"/>
    </source>
</evidence>
<dbReference type="EMBL" id="JEMA01000320">
    <property type="protein sequence ID" value="KYF71639.1"/>
    <property type="molecule type" value="Genomic_DNA"/>
</dbReference>
<dbReference type="Pfam" id="PF00498">
    <property type="entry name" value="FHA"/>
    <property type="match status" value="1"/>
</dbReference>
<accession>A0A150QUG0</accession>
<dbReference type="CDD" id="cd00060">
    <property type="entry name" value="FHA"/>
    <property type="match status" value="1"/>
</dbReference>
<gene>
    <name evidence="2" type="ORF">BE15_33940</name>
</gene>
<feature type="domain" description="FHA" evidence="1">
    <location>
        <begin position="27"/>
        <end position="78"/>
    </location>
</feature>
<name>A0A150QUG0_SORCE</name>
<organism evidence="2 3">
    <name type="scientific">Sorangium cellulosum</name>
    <name type="common">Polyangium cellulosum</name>
    <dbReference type="NCBI Taxonomy" id="56"/>
    <lineage>
        <taxon>Bacteria</taxon>
        <taxon>Pseudomonadati</taxon>
        <taxon>Myxococcota</taxon>
        <taxon>Polyangia</taxon>
        <taxon>Polyangiales</taxon>
        <taxon>Polyangiaceae</taxon>
        <taxon>Sorangium</taxon>
    </lineage>
</organism>
<dbReference type="RefSeq" id="WP_061606839.1">
    <property type="nucleotide sequence ID" value="NZ_CP162579.1"/>
</dbReference>
<dbReference type="SMART" id="SM00240">
    <property type="entry name" value="FHA"/>
    <property type="match status" value="1"/>
</dbReference>
<dbReference type="Pfam" id="PF20232">
    <property type="entry name" value="T6SS_FHA_C"/>
    <property type="match status" value="1"/>
</dbReference>
<dbReference type="Proteomes" id="UP000075260">
    <property type="component" value="Unassembled WGS sequence"/>
</dbReference>
<sequence>MPAALSARVSDTQANQSFDASFERFPVRIGRNQLNDLHIDRPYISQFHAAVDVDVRDRRILVRDLGSTNGTMFAGHRLARDTSVDVSSQPEITIGPIQIRLAIIEAPLKAESPNDGTLLGTSGEHLSALLTPQKRAAPGGEDPYLRQVVPYLEAYRTAWAAVYRMIWDHLARLPPDARQSYLRRLGEEHPSVLAERDFQKISQYYGVDYRTLGELAPANAAFAALSELASALSPGTKPPDDVAGIVNFARRLRDTMEVFLKCFVSLRDGYQTFEAEVLARDRSAETDKVATVKDAKALGTVLLTPEGGADAARQLQEIFADVMSHQMALLSGVMGGVRSLLVKLAPKTLEEKLEREGKKGGLFSNKYEELWRLYERRHGDYSGEDKETFREIFGEQFYRAYAATAAEDYVSSGESGGRSIVRFPVSGNPNKR</sequence>
<reference evidence="2 3" key="1">
    <citation type="submission" date="2014-02" db="EMBL/GenBank/DDBJ databases">
        <title>The small core and large imbalanced accessory genome model reveals a collaborative survival strategy of Sorangium cellulosum strains in nature.</title>
        <authorList>
            <person name="Han K."/>
            <person name="Peng R."/>
            <person name="Blom J."/>
            <person name="Li Y.-Z."/>
        </authorList>
    </citation>
    <scope>NUCLEOTIDE SEQUENCE [LARGE SCALE GENOMIC DNA]</scope>
    <source>
        <strain evidence="2 3">So0008-312</strain>
    </source>
</reference>
<proteinExistence type="predicted"/>
<dbReference type="SUPFAM" id="SSF49879">
    <property type="entry name" value="SMAD/FHA domain"/>
    <property type="match status" value="1"/>
</dbReference>
<dbReference type="InterPro" id="IPR000253">
    <property type="entry name" value="FHA_dom"/>
</dbReference>
<comment type="caution">
    <text evidence="2">The sequence shown here is derived from an EMBL/GenBank/DDBJ whole genome shotgun (WGS) entry which is preliminary data.</text>
</comment>
<dbReference type="PROSITE" id="PS50006">
    <property type="entry name" value="FHA_DOMAIN"/>
    <property type="match status" value="1"/>
</dbReference>
<evidence type="ECO:0000313" key="3">
    <source>
        <dbReference type="Proteomes" id="UP000075260"/>
    </source>
</evidence>